<dbReference type="EMBL" id="FZPH01000013">
    <property type="protein sequence ID" value="SNT61995.1"/>
    <property type="molecule type" value="Genomic_DNA"/>
</dbReference>
<accession>A0A239P4K8</accession>
<evidence type="ECO:0000313" key="2">
    <source>
        <dbReference type="Proteomes" id="UP000198362"/>
    </source>
</evidence>
<keyword evidence="2" id="KW-1185">Reference proteome</keyword>
<name>A0A239P4K8_9ACTN</name>
<dbReference type="Proteomes" id="UP000198362">
    <property type="component" value="Unassembled WGS sequence"/>
</dbReference>
<evidence type="ECO:0008006" key="3">
    <source>
        <dbReference type="Google" id="ProtNLM"/>
    </source>
</evidence>
<organism evidence="1 2">
    <name type="scientific">Asanoa hainanensis</name>
    <dbReference type="NCBI Taxonomy" id="560556"/>
    <lineage>
        <taxon>Bacteria</taxon>
        <taxon>Bacillati</taxon>
        <taxon>Actinomycetota</taxon>
        <taxon>Actinomycetes</taxon>
        <taxon>Micromonosporales</taxon>
        <taxon>Micromonosporaceae</taxon>
        <taxon>Asanoa</taxon>
    </lineage>
</organism>
<dbReference type="AlphaFoldDB" id="A0A239P4K8"/>
<gene>
    <name evidence="1" type="ORF">SAMN05421812_113264</name>
</gene>
<protein>
    <recommendedName>
        <fullName evidence="3">HpcH/HpaI aldolase/citrate lyase family protein</fullName>
    </recommendedName>
</protein>
<evidence type="ECO:0000313" key="1">
    <source>
        <dbReference type="EMBL" id="SNT61995.1"/>
    </source>
</evidence>
<proteinExistence type="predicted"/>
<sequence>MSTDRRTPTDQPLIAPLFHRLIDDAAVFPPGNAALPDAVTAHREHRAAWYADLVGPLLVPATSVDALTGLLDPAERLDIGIIGDLPIDRLGVPDDPRVVVRQIEAAVAKRGEDPQPGIARMLDLANRQPELDVYAEIPLTFGLLAGLDTIAEARANGTRVAAKFRTGGLAAELFPTPVELAAVICACRDRELPFKLTAGLHHALRHADPETGFTHHGFLNVLAGAALALDGGEVADVAEVLAAIDAVPLIEPVRARRHQPRGLWVGFGSCSMIEPLTDLIRLGLVNGGYEG</sequence>
<reference evidence="1 2" key="1">
    <citation type="submission" date="2017-06" db="EMBL/GenBank/DDBJ databases">
        <authorList>
            <person name="Kim H.J."/>
            <person name="Triplett B.A."/>
        </authorList>
    </citation>
    <scope>NUCLEOTIDE SEQUENCE [LARGE SCALE GENOMIC DNA]</scope>
    <source>
        <strain evidence="1 2">CGMCC 4.5593</strain>
    </source>
</reference>